<proteinExistence type="predicted"/>
<evidence type="ECO:0000313" key="3">
    <source>
        <dbReference type="Proteomes" id="UP000601435"/>
    </source>
</evidence>
<organism evidence="2 3">
    <name type="scientific">Symbiodinium necroappetens</name>
    <dbReference type="NCBI Taxonomy" id="1628268"/>
    <lineage>
        <taxon>Eukaryota</taxon>
        <taxon>Sar</taxon>
        <taxon>Alveolata</taxon>
        <taxon>Dinophyceae</taxon>
        <taxon>Suessiales</taxon>
        <taxon>Symbiodiniaceae</taxon>
        <taxon>Symbiodinium</taxon>
    </lineage>
</organism>
<comment type="caution">
    <text evidence="2">The sequence shown here is derived from an EMBL/GenBank/DDBJ whole genome shotgun (WGS) entry which is preliminary data.</text>
</comment>
<name>A0A812RZT3_9DINO</name>
<reference evidence="2" key="1">
    <citation type="submission" date="2021-02" db="EMBL/GenBank/DDBJ databases">
        <authorList>
            <person name="Dougan E. K."/>
            <person name="Rhodes N."/>
            <person name="Thang M."/>
            <person name="Chan C."/>
        </authorList>
    </citation>
    <scope>NUCLEOTIDE SEQUENCE</scope>
</reference>
<accession>A0A812RZT3</accession>
<gene>
    <name evidence="2" type="ORF">SNEC2469_LOCUS12776</name>
</gene>
<evidence type="ECO:0000256" key="1">
    <source>
        <dbReference type="SAM" id="MobiDB-lite"/>
    </source>
</evidence>
<protein>
    <submittedName>
        <fullName evidence="2">Uncharacterized protein</fullName>
    </submittedName>
</protein>
<dbReference type="EMBL" id="CAJNJA010020328">
    <property type="protein sequence ID" value="CAE7458165.1"/>
    <property type="molecule type" value="Genomic_DNA"/>
</dbReference>
<evidence type="ECO:0000313" key="2">
    <source>
        <dbReference type="EMBL" id="CAE7458165.1"/>
    </source>
</evidence>
<sequence>VLAEGAGCHLEEHQRGHRRDPCVLWTRPLPGRKVRPHRLQCRCHRCPGLHCLRPLQGGQSQEERCWRRSQPRNVPGPHD</sequence>
<keyword evidence="3" id="KW-1185">Reference proteome</keyword>
<dbReference type="AlphaFoldDB" id="A0A812RZT3"/>
<dbReference type="Proteomes" id="UP000601435">
    <property type="component" value="Unassembled WGS sequence"/>
</dbReference>
<feature type="region of interest" description="Disordered" evidence="1">
    <location>
        <begin position="56"/>
        <end position="79"/>
    </location>
</feature>
<feature type="non-terminal residue" evidence="2">
    <location>
        <position position="79"/>
    </location>
</feature>
<feature type="non-terminal residue" evidence="2">
    <location>
        <position position="1"/>
    </location>
</feature>